<feature type="region of interest" description="Disordered" evidence="1">
    <location>
        <begin position="1"/>
        <end position="36"/>
    </location>
</feature>
<dbReference type="AlphaFoldDB" id="A0A2I1HIJ6"/>
<organism evidence="2 3">
    <name type="scientific">Rhizophagus irregularis</name>
    <dbReference type="NCBI Taxonomy" id="588596"/>
    <lineage>
        <taxon>Eukaryota</taxon>
        <taxon>Fungi</taxon>
        <taxon>Fungi incertae sedis</taxon>
        <taxon>Mucoromycota</taxon>
        <taxon>Glomeromycotina</taxon>
        <taxon>Glomeromycetes</taxon>
        <taxon>Glomerales</taxon>
        <taxon>Glomeraceae</taxon>
        <taxon>Rhizophagus</taxon>
    </lineage>
</organism>
<keyword evidence="3" id="KW-1185">Reference proteome</keyword>
<reference evidence="2 3" key="1">
    <citation type="submission" date="2015-10" db="EMBL/GenBank/DDBJ databases">
        <title>Genome analyses suggest a sexual origin of heterokaryosis in a supposedly ancient asexual fungus.</title>
        <authorList>
            <person name="Ropars J."/>
            <person name="Sedzielewska K."/>
            <person name="Noel J."/>
            <person name="Charron P."/>
            <person name="Farinelli L."/>
            <person name="Marton T."/>
            <person name="Kruger M."/>
            <person name="Pelin A."/>
            <person name="Brachmann A."/>
            <person name="Corradi N."/>
        </authorList>
    </citation>
    <scope>NUCLEOTIDE SEQUENCE [LARGE SCALE GENOMIC DNA]</scope>
    <source>
        <strain evidence="2 3">A4</strain>
    </source>
</reference>
<name>A0A2I1HIJ6_9GLOM</name>
<evidence type="ECO:0000313" key="2">
    <source>
        <dbReference type="EMBL" id="PKY58681.1"/>
    </source>
</evidence>
<protein>
    <submittedName>
        <fullName evidence="2">Uncharacterized protein</fullName>
    </submittedName>
</protein>
<dbReference type="EMBL" id="LLXI01003126">
    <property type="protein sequence ID" value="PKY58681.1"/>
    <property type="molecule type" value="Genomic_DNA"/>
</dbReference>
<comment type="caution">
    <text evidence="2">The sequence shown here is derived from an EMBL/GenBank/DDBJ whole genome shotgun (WGS) entry which is preliminary data.</text>
</comment>
<sequence length="253" mass="29572">MTRYYRTSSHQNEKNSKNSGSHQNRGKGCYRSDSYKDKRTHSRSYYSVSHQDKVTVIRIESLIEIKVTVIGIEAEVKIITFLSLTEIVVSVIRTEAETKVIITFTYLTGIKLEAKVEVDLLYKEEIMNGEIEVKILFSRNFWNKKQVPFVEILFSRNFQNKKQDPFVKILFSRNFQNKKQFPFVEILFPRNFQSKKRVNQLLEDEDNNESALSGTGNKAHMKKFMYIADIPNNTLKALRVNKANYLCLAIYTN</sequence>
<evidence type="ECO:0000256" key="1">
    <source>
        <dbReference type="SAM" id="MobiDB-lite"/>
    </source>
</evidence>
<feature type="compositionally biased region" description="Polar residues" evidence="1">
    <location>
        <begin position="1"/>
        <end position="10"/>
    </location>
</feature>
<proteinExistence type="predicted"/>
<dbReference type="Proteomes" id="UP000234323">
    <property type="component" value="Unassembled WGS sequence"/>
</dbReference>
<accession>A0A2I1HIJ6</accession>
<evidence type="ECO:0000313" key="3">
    <source>
        <dbReference type="Proteomes" id="UP000234323"/>
    </source>
</evidence>
<gene>
    <name evidence="2" type="ORF">RhiirA4_429888</name>
</gene>